<feature type="binding site" evidence="6">
    <location>
        <position position="175"/>
    </location>
    <ligand>
        <name>Ca(2+)</name>
        <dbReference type="ChEBI" id="CHEBI:29108"/>
        <label>1</label>
        <note>catalytic</note>
    </ligand>
</feature>
<keyword evidence="6 8" id="KW-0479">Metal-binding</keyword>
<evidence type="ECO:0000256" key="2">
    <source>
        <dbReference type="ARBA" id="ARBA00022801"/>
    </source>
</evidence>
<keyword evidence="3 7" id="KW-1015">Disulfide bond</keyword>
<dbReference type="EC" id="3.1.1.2" evidence="8"/>
<evidence type="ECO:0000256" key="4">
    <source>
        <dbReference type="ARBA" id="ARBA00023180"/>
    </source>
</evidence>
<comment type="cofactor">
    <cofactor evidence="6 8">
        <name>Ca(2+)</name>
        <dbReference type="ChEBI" id="CHEBI:29108"/>
    </cofactor>
    <text evidence="6 8">Binds 2 calcium ions per subunit.</text>
</comment>
<evidence type="ECO:0000256" key="3">
    <source>
        <dbReference type="ARBA" id="ARBA00023157"/>
    </source>
</evidence>
<name>A0A0B7BHS6_9EUPU</name>
<feature type="binding site" evidence="6">
    <location>
        <position position="121"/>
    </location>
    <ligand>
        <name>Ca(2+)</name>
        <dbReference type="ChEBI" id="CHEBI:29108"/>
        <label>1</label>
        <note>catalytic</note>
    </ligand>
</feature>
<dbReference type="SUPFAM" id="SSF63829">
    <property type="entry name" value="Calcium-dependent phosphotriesterase"/>
    <property type="match status" value="1"/>
</dbReference>
<comment type="catalytic activity">
    <reaction evidence="8">
        <text>a phenyl acetate + H2O = a phenol + acetate + H(+)</text>
        <dbReference type="Rhea" id="RHEA:17309"/>
        <dbReference type="ChEBI" id="CHEBI:15377"/>
        <dbReference type="ChEBI" id="CHEBI:15378"/>
        <dbReference type="ChEBI" id="CHEBI:30089"/>
        <dbReference type="ChEBI" id="CHEBI:33853"/>
        <dbReference type="ChEBI" id="CHEBI:140310"/>
        <dbReference type="EC" id="3.1.1.2"/>
    </reaction>
</comment>
<feature type="binding site" evidence="6">
    <location>
        <position position="51"/>
    </location>
    <ligand>
        <name>Ca(2+)</name>
        <dbReference type="ChEBI" id="CHEBI:29108"/>
        <label>1</label>
        <note>catalytic</note>
    </ligand>
</feature>
<dbReference type="InterPro" id="IPR051288">
    <property type="entry name" value="Serum_paraoxonase/arylesterase"/>
</dbReference>
<feature type="binding site" evidence="6">
    <location>
        <position position="174"/>
    </location>
    <ligand>
        <name>Ca(2+)</name>
        <dbReference type="ChEBI" id="CHEBI:29108"/>
        <label>1</label>
        <note>catalytic</note>
    </ligand>
</feature>
<feature type="binding site" evidence="6">
    <location>
        <position position="277"/>
    </location>
    <ligand>
        <name>Ca(2+)</name>
        <dbReference type="ChEBI" id="CHEBI:29108"/>
        <label>1</label>
        <note>catalytic</note>
    </ligand>
</feature>
<feature type="binding site" evidence="6">
    <location>
        <position position="231"/>
    </location>
    <ligand>
        <name>Ca(2+)</name>
        <dbReference type="ChEBI" id="CHEBI:29108"/>
        <label>1</label>
        <note>catalytic</note>
    </ligand>
</feature>
<feature type="active site" description="Proton acceptor" evidence="5">
    <location>
        <position position="119"/>
    </location>
</feature>
<feature type="binding site" evidence="6">
    <location>
        <position position="50"/>
    </location>
    <ligand>
        <name>Ca(2+)</name>
        <dbReference type="ChEBI" id="CHEBI:29108"/>
        <label>1</label>
        <note>catalytic</note>
    </ligand>
</feature>
<evidence type="ECO:0000256" key="7">
    <source>
        <dbReference type="PIRSR" id="PIRSR602640-3"/>
    </source>
</evidence>
<keyword evidence="2 8" id="KW-0378">Hydrolase</keyword>
<keyword evidence="4 8" id="KW-0325">Glycoprotein</keyword>
<protein>
    <recommendedName>
        <fullName evidence="8">Paraoxonase</fullName>
        <ecNumber evidence="8">3.1.1.2</ecNumber>
    </recommendedName>
</protein>
<evidence type="ECO:0000256" key="6">
    <source>
        <dbReference type="PIRSR" id="PIRSR602640-2"/>
    </source>
</evidence>
<proteinExistence type="inferred from homology"/>
<dbReference type="EMBL" id="HACG01045016">
    <property type="protein sequence ID" value="CEK91881.1"/>
    <property type="molecule type" value="Transcribed_RNA"/>
</dbReference>
<evidence type="ECO:0000256" key="8">
    <source>
        <dbReference type="RuleBase" id="RU368025"/>
    </source>
</evidence>
<dbReference type="InterPro" id="IPR002640">
    <property type="entry name" value="Arylesterase"/>
</dbReference>
<dbReference type="AlphaFoldDB" id="A0A0B7BHS6"/>
<evidence type="ECO:0000313" key="9">
    <source>
        <dbReference type="EMBL" id="CEK91881.1"/>
    </source>
</evidence>
<dbReference type="InterPro" id="IPR011042">
    <property type="entry name" value="6-blade_b-propeller_TolB-like"/>
</dbReference>
<feature type="binding site" evidence="6">
    <location>
        <position position="276"/>
    </location>
    <ligand>
        <name>Ca(2+)</name>
        <dbReference type="ChEBI" id="CHEBI:29108"/>
        <label>1</label>
        <note>catalytic</note>
    </ligand>
</feature>
<dbReference type="Pfam" id="PF01731">
    <property type="entry name" value="Arylesterase"/>
    <property type="match status" value="1"/>
</dbReference>
<evidence type="ECO:0000256" key="5">
    <source>
        <dbReference type="PIRSR" id="PIRSR602640-1"/>
    </source>
</evidence>
<accession>A0A0B7BHS6</accession>
<dbReference type="PANTHER" id="PTHR11799:SF12">
    <property type="entry name" value="PARAOXONASE-RELATED"/>
    <property type="match status" value="1"/>
</dbReference>
<sequence>MIREAVKVAILAVVIYKVVEISLKHKTEVHYKKHYPGECRAIEGFNFGSEDFEVTKDGLAFITSGLWFSTMSAAYQEYIKINNIKGNIYLYDFKQPELGARKLKLKSSKELNLDTFHPHGISILEDVIKGEHLIYVISHREHADDAVEKFRYLSKTNELVHLKSFSGDKLQLTNDLSVIEEDKFYITNFLYFNNHYLSILEHSVIPFSLGSLVYFNGTDFNVVISGLNSPNGLVLSKDKKYLYMNIPRSRSINVYEVQNDNSLVQIQSVDVQTLPDNLHLSQSGDALYTGAHPVLHKVAQHLGDPKHKAPSSVLHIPLKNGKIVLEKITELFYDHGDLISGSSVAAVYNRQLLIGSVIDKLVICDVNVNI</sequence>
<gene>
    <name evidence="9" type="primary">ORF185362</name>
</gene>
<feature type="disulfide bond" description="In form B" evidence="7">
    <location>
        <begin position="39"/>
        <end position="364"/>
    </location>
</feature>
<organism evidence="9">
    <name type="scientific">Arion vulgaris</name>
    <dbReference type="NCBI Taxonomy" id="1028688"/>
    <lineage>
        <taxon>Eukaryota</taxon>
        <taxon>Metazoa</taxon>
        <taxon>Spiralia</taxon>
        <taxon>Lophotrochozoa</taxon>
        <taxon>Mollusca</taxon>
        <taxon>Gastropoda</taxon>
        <taxon>Heterobranchia</taxon>
        <taxon>Euthyneura</taxon>
        <taxon>Panpulmonata</taxon>
        <taxon>Eupulmonata</taxon>
        <taxon>Stylommatophora</taxon>
        <taxon>Helicina</taxon>
        <taxon>Arionoidea</taxon>
        <taxon>Arionidae</taxon>
        <taxon>Arion</taxon>
    </lineage>
</organism>
<reference evidence="9" key="1">
    <citation type="submission" date="2014-12" db="EMBL/GenBank/DDBJ databases">
        <title>Insight into the proteome of Arion vulgaris.</title>
        <authorList>
            <person name="Aradska J."/>
            <person name="Bulat T."/>
            <person name="Smidak R."/>
            <person name="Sarate P."/>
            <person name="Gangsoo J."/>
            <person name="Sialana F."/>
            <person name="Bilban M."/>
            <person name="Lubec G."/>
        </authorList>
    </citation>
    <scope>NUCLEOTIDE SEQUENCE</scope>
    <source>
        <tissue evidence="9">Skin</tissue>
    </source>
</reference>
<dbReference type="GO" id="GO:0046872">
    <property type="term" value="F:metal ion binding"/>
    <property type="evidence" value="ECO:0007669"/>
    <property type="project" value="UniProtKB-KW"/>
</dbReference>
<dbReference type="Gene3D" id="2.120.10.30">
    <property type="entry name" value="TolB, C-terminal domain"/>
    <property type="match status" value="1"/>
</dbReference>
<evidence type="ECO:0000256" key="1">
    <source>
        <dbReference type="ARBA" id="ARBA00008595"/>
    </source>
</evidence>
<dbReference type="PANTHER" id="PTHR11799">
    <property type="entry name" value="PARAOXONASE"/>
    <property type="match status" value="1"/>
</dbReference>
<dbReference type="PRINTS" id="PR01785">
    <property type="entry name" value="PARAOXONASE"/>
</dbReference>
<dbReference type="GO" id="GO:0004064">
    <property type="term" value="F:arylesterase activity"/>
    <property type="evidence" value="ECO:0007669"/>
    <property type="project" value="UniProtKB-UniRule"/>
</dbReference>
<comment type="similarity">
    <text evidence="1 8">Belongs to the paraoxonase family.</text>
</comment>
<keyword evidence="6 8" id="KW-0106">Calcium</keyword>